<accession>A0A1W1YP08</accession>
<evidence type="ECO:0000313" key="3">
    <source>
        <dbReference type="Proteomes" id="UP000192418"/>
    </source>
</evidence>
<gene>
    <name evidence="2" type="ORF">SAMN02746065_101232</name>
</gene>
<dbReference type="GO" id="GO:0015689">
    <property type="term" value="P:molybdate ion transport"/>
    <property type="evidence" value="ECO:0007669"/>
    <property type="project" value="TreeGrafter"/>
</dbReference>
<organism evidence="2 3">
    <name type="scientific">Desulfocicer vacuolatum DSM 3385</name>
    <dbReference type="NCBI Taxonomy" id="1121400"/>
    <lineage>
        <taxon>Bacteria</taxon>
        <taxon>Pseudomonadati</taxon>
        <taxon>Thermodesulfobacteriota</taxon>
        <taxon>Desulfobacteria</taxon>
        <taxon>Desulfobacterales</taxon>
        <taxon>Desulfobacteraceae</taxon>
        <taxon>Desulfocicer</taxon>
    </lineage>
</organism>
<dbReference type="OrthoDB" id="9786399at2"/>
<evidence type="ECO:0000313" key="2">
    <source>
        <dbReference type="EMBL" id="SMC37873.1"/>
    </source>
</evidence>
<dbReference type="PANTHER" id="PTHR30632:SF0">
    <property type="entry name" value="SULFATE-BINDING PROTEIN"/>
    <property type="match status" value="1"/>
</dbReference>
<dbReference type="Proteomes" id="UP000192418">
    <property type="component" value="Unassembled WGS sequence"/>
</dbReference>
<reference evidence="2 3" key="1">
    <citation type="submission" date="2017-04" db="EMBL/GenBank/DDBJ databases">
        <authorList>
            <person name="Afonso C.L."/>
            <person name="Miller P.J."/>
            <person name="Scott M.A."/>
            <person name="Spackman E."/>
            <person name="Goraichik I."/>
            <person name="Dimitrov K.M."/>
            <person name="Suarez D.L."/>
            <person name="Swayne D.E."/>
        </authorList>
    </citation>
    <scope>NUCLEOTIDE SEQUENCE [LARGE SCALE GENOMIC DNA]</scope>
    <source>
        <strain evidence="2 3">DSM 3385</strain>
    </source>
</reference>
<evidence type="ECO:0000256" key="1">
    <source>
        <dbReference type="SAM" id="SignalP"/>
    </source>
</evidence>
<keyword evidence="3" id="KW-1185">Reference proteome</keyword>
<dbReference type="Gene3D" id="3.40.190.10">
    <property type="entry name" value="Periplasmic binding protein-like II"/>
    <property type="match status" value="2"/>
</dbReference>
<dbReference type="PANTHER" id="PTHR30632">
    <property type="entry name" value="MOLYBDATE-BINDING PERIPLASMIC PROTEIN"/>
    <property type="match status" value="1"/>
</dbReference>
<keyword evidence="1" id="KW-0732">Signal</keyword>
<dbReference type="SUPFAM" id="SSF53850">
    <property type="entry name" value="Periplasmic binding protein-like II"/>
    <property type="match status" value="1"/>
</dbReference>
<dbReference type="STRING" id="1121400.SAMN02746065_101232"/>
<dbReference type="RefSeq" id="WP_084066537.1">
    <property type="nucleotide sequence ID" value="NZ_FWXY01000001.1"/>
</dbReference>
<proteinExistence type="predicted"/>
<dbReference type="Pfam" id="PF13531">
    <property type="entry name" value="SBP_bac_11"/>
    <property type="match status" value="1"/>
</dbReference>
<dbReference type="InterPro" id="IPR050682">
    <property type="entry name" value="ModA/WtpA"/>
</dbReference>
<protein>
    <submittedName>
        <fullName evidence="2">Molybdate transport system substrate-binding protein</fullName>
    </submittedName>
</protein>
<name>A0A1W1YP08_9BACT</name>
<dbReference type="AlphaFoldDB" id="A0A1W1YP08"/>
<feature type="chain" id="PRO_5013275173" evidence="1">
    <location>
        <begin position="21"/>
        <end position="258"/>
    </location>
</feature>
<dbReference type="EMBL" id="FWXY01000001">
    <property type="protein sequence ID" value="SMC37873.1"/>
    <property type="molecule type" value="Genomic_DNA"/>
</dbReference>
<feature type="signal peptide" evidence="1">
    <location>
        <begin position="1"/>
        <end position="20"/>
    </location>
</feature>
<dbReference type="GO" id="GO:0030973">
    <property type="term" value="F:molybdate ion binding"/>
    <property type="evidence" value="ECO:0007669"/>
    <property type="project" value="TreeGrafter"/>
</dbReference>
<sequence>MKKITALFLLFCGIILPACPSEKPPTPTPTMLIFCGITMIKPMMDIAEIIESKENINILITKGGSGNLLKSIVFNQKGDLYLPGSERYYQTIKTDHPGLIVDQVPVGKNRAAIMVQKGNPRQISSDLENFTRSEYAVIIGNATSGSIGKETRNIFTNKGIYEKVLANTMHLTTDSKDLARALREKKADMVINWYAVSTWEENAKFMDTIDIDPRHAKPKSLILGLLKFSKHPEIARKFMALAASPQGRAIFKKYGLHF</sequence>